<name>A0A8D8ZAG6_9HEMI</name>
<dbReference type="AlphaFoldDB" id="A0A8D8ZAG6"/>
<dbReference type="EMBL" id="HBUF01453627">
    <property type="protein sequence ID" value="CAG6743777.1"/>
    <property type="molecule type" value="Transcribed_RNA"/>
</dbReference>
<protein>
    <submittedName>
        <fullName evidence="1">Uncharacterized protein</fullName>
    </submittedName>
</protein>
<accession>A0A8D8ZAG6</accession>
<sequence>MLNNRVGECPCCVFYRIKMRNIESEILGLLLSVPTILLGRFMRRLPIRLIIINFSLSVTDTTICYHSGCGSGNPLCYIRHPLCYIRYAISDVYNRIIFHSTLSPSDYTQGMPKLFPAGIRTRALWITSPTL</sequence>
<organism evidence="1">
    <name type="scientific">Cacopsylla melanoneura</name>
    <dbReference type="NCBI Taxonomy" id="428564"/>
    <lineage>
        <taxon>Eukaryota</taxon>
        <taxon>Metazoa</taxon>
        <taxon>Ecdysozoa</taxon>
        <taxon>Arthropoda</taxon>
        <taxon>Hexapoda</taxon>
        <taxon>Insecta</taxon>
        <taxon>Pterygota</taxon>
        <taxon>Neoptera</taxon>
        <taxon>Paraneoptera</taxon>
        <taxon>Hemiptera</taxon>
        <taxon>Sternorrhyncha</taxon>
        <taxon>Psylloidea</taxon>
        <taxon>Psyllidae</taxon>
        <taxon>Psyllinae</taxon>
        <taxon>Cacopsylla</taxon>
    </lineage>
</organism>
<evidence type="ECO:0000313" key="1">
    <source>
        <dbReference type="EMBL" id="CAG6743777.1"/>
    </source>
</evidence>
<proteinExistence type="predicted"/>
<reference evidence="1" key="1">
    <citation type="submission" date="2021-05" db="EMBL/GenBank/DDBJ databases">
        <authorList>
            <person name="Alioto T."/>
            <person name="Alioto T."/>
            <person name="Gomez Garrido J."/>
        </authorList>
    </citation>
    <scope>NUCLEOTIDE SEQUENCE</scope>
</reference>